<dbReference type="InterPro" id="IPR036734">
    <property type="entry name" value="Neur_chan_lig-bd_sf"/>
</dbReference>
<proteinExistence type="predicted"/>
<keyword evidence="5" id="KW-1185">Reference proteome</keyword>
<evidence type="ECO:0000256" key="1">
    <source>
        <dbReference type="SAM" id="MobiDB-lite"/>
    </source>
</evidence>
<dbReference type="AlphaFoldDB" id="A0AAV6TQ35"/>
<sequence>MMKFTYCVFILVCFEYSFAVCEKNGIRNKRSGEGHADEEGSENDDEGHHEDHTAVLDSLFEHYDTSSSPTHGTGEPTVISVNFQLLSLDDISDTKMELVIDSRVTFFWKDSRLVTPECRDEGDCEDRFDLKSRESALWTPDLYVLNSRLARDHDHPTRNGMLYLIASGKVFLSKRYGCSNICTLKI</sequence>
<organism evidence="4 5">
    <name type="scientific">Oedothorax gibbosus</name>
    <dbReference type="NCBI Taxonomy" id="931172"/>
    <lineage>
        <taxon>Eukaryota</taxon>
        <taxon>Metazoa</taxon>
        <taxon>Ecdysozoa</taxon>
        <taxon>Arthropoda</taxon>
        <taxon>Chelicerata</taxon>
        <taxon>Arachnida</taxon>
        <taxon>Araneae</taxon>
        <taxon>Araneomorphae</taxon>
        <taxon>Entelegynae</taxon>
        <taxon>Araneoidea</taxon>
        <taxon>Linyphiidae</taxon>
        <taxon>Erigoninae</taxon>
        <taxon>Oedothorax</taxon>
    </lineage>
</organism>
<dbReference type="Gene3D" id="2.70.170.10">
    <property type="entry name" value="Neurotransmitter-gated ion-channel ligand-binding domain"/>
    <property type="match status" value="1"/>
</dbReference>
<dbReference type="GO" id="GO:0016020">
    <property type="term" value="C:membrane"/>
    <property type="evidence" value="ECO:0007669"/>
    <property type="project" value="InterPro"/>
</dbReference>
<evidence type="ECO:0000256" key="2">
    <source>
        <dbReference type="SAM" id="SignalP"/>
    </source>
</evidence>
<dbReference type="InterPro" id="IPR006202">
    <property type="entry name" value="Neur_chan_lig-bd"/>
</dbReference>
<dbReference type="Proteomes" id="UP000827092">
    <property type="component" value="Unassembled WGS sequence"/>
</dbReference>
<dbReference type="SUPFAM" id="SSF63712">
    <property type="entry name" value="Nicotinic receptor ligand binding domain-like"/>
    <property type="match status" value="1"/>
</dbReference>
<feature type="signal peptide" evidence="2">
    <location>
        <begin position="1"/>
        <end position="19"/>
    </location>
</feature>
<reference evidence="4 5" key="1">
    <citation type="journal article" date="2022" name="Nat. Ecol. Evol.">
        <title>A masculinizing supergene underlies an exaggerated male reproductive morph in a spider.</title>
        <authorList>
            <person name="Hendrickx F."/>
            <person name="De Corte Z."/>
            <person name="Sonet G."/>
            <person name="Van Belleghem S.M."/>
            <person name="Kostlbacher S."/>
            <person name="Vangestel C."/>
        </authorList>
    </citation>
    <scope>NUCLEOTIDE SEQUENCE [LARGE SCALE GENOMIC DNA]</scope>
    <source>
        <strain evidence="4">W744_W776</strain>
    </source>
</reference>
<dbReference type="Pfam" id="PF02931">
    <property type="entry name" value="Neur_chan_LBD"/>
    <property type="match status" value="1"/>
</dbReference>
<dbReference type="GO" id="GO:0005230">
    <property type="term" value="F:extracellular ligand-gated monoatomic ion channel activity"/>
    <property type="evidence" value="ECO:0007669"/>
    <property type="project" value="InterPro"/>
</dbReference>
<name>A0AAV6TQ35_9ARAC</name>
<evidence type="ECO:0000313" key="5">
    <source>
        <dbReference type="Proteomes" id="UP000827092"/>
    </source>
</evidence>
<keyword evidence="2" id="KW-0732">Signal</keyword>
<evidence type="ECO:0000259" key="3">
    <source>
        <dbReference type="Pfam" id="PF02931"/>
    </source>
</evidence>
<feature type="domain" description="Neurotransmitter-gated ion-channel ligand-binding" evidence="3">
    <location>
        <begin position="53"/>
        <end position="185"/>
    </location>
</feature>
<comment type="caution">
    <text evidence="4">The sequence shown here is derived from an EMBL/GenBank/DDBJ whole genome shotgun (WGS) entry which is preliminary data.</text>
</comment>
<accession>A0AAV6TQ35</accession>
<dbReference type="EMBL" id="JAFNEN010001386">
    <property type="protein sequence ID" value="KAG8173974.1"/>
    <property type="molecule type" value="Genomic_DNA"/>
</dbReference>
<protein>
    <recommendedName>
        <fullName evidence="3">Neurotransmitter-gated ion-channel ligand-binding domain-containing protein</fullName>
    </recommendedName>
</protein>
<gene>
    <name evidence="4" type="ORF">JTE90_013055</name>
</gene>
<feature type="chain" id="PRO_5043395008" description="Neurotransmitter-gated ion-channel ligand-binding domain-containing protein" evidence="2">
    <location>
        <begin position="20"/>
        <end position="186"/>
    </location>
</feature>
<feature type="region of interest" description="Disordered" evidence="1">
    <location>
        <begin position="29"/>
        <end position="49"/>
    </location>
</feature>
<evidence type="ECO:0000313" key="4">
    <source>
        <dbReference type="EMBL" id="KAG8173974.1"/>
    </source>
</evidence>